<dbReference type="AlphaFoldDB" id="A0A8S1N5N0"/>
<dbReference type="Pfam" id="PF00168">
    <property type="entry name" value="C2"/>
    <property type="match status" value="3"/>
</dbReference>
<evidence type="ECO:0000256" key="4">
    <source>
        <dbReference type="ARBA" id="ARBA00022989"/>
    </source>
</evidence>
<evidence type="ECO:0000313" key="7">
    <source>
        <dbReference type="EMBL" id="CAD8084993.1"/>
    </source>
</evidence>
<name>A0A8S1N5N0_9CILI</name>
<evidence type="ECO:0000256" key="3">
    <source>
        <dbReference type="ARBA" id="ARBA00022737"/>
    </source>
</evidence>
<dbReference type="EMBL" id="CAJJDN010000047">
    <property type="protein sequence ID" value="CAD8084993.1"/>
    <property type="molecule type" value="Genomic_DNA"/>
</dbReference>
<comment type="subcellular location">
    <subcellularLocation>
        <location evidence="1">Membrane</location>
    </subcellularLocation>
</comment>
<proteinExistence type="predicted"/>
<sequence length="991" mass="113821">MADKKQLLQQEELEPLAQQESLQFKPGEYLVHILLQQTRALQNPNDNESTIDPLILIETMDQKKFSSQKKGTGSNSTLVWNEHFYFKKSFFNGLQIQSQHVKISVLNHKVFGRNAVVGIYELDFSTIYMTDNHVLLHKWLGLINPEKDFNKITGYLKISINIVNDQVKQTTLLMDNEIKERGKIEESKNNLFVDGELLLPPHLQTKGKQLKISLGRGTNLMKMDSMLGSIDPYLLFEIGGQEIQTDLVKDSNSPRWELNLFLPVMTPCQSEYLIMRLFDYDMGGKDEIAGCQLFRISDILNGQFLEPKWFHIYGANIDADSQQRIYLCSHPDLGTCYAGRILLSMELIDSEQPKKDKHKINDQQTLGKIRQDSTYQWSFQCMVYFALNLPRDDDSYSIKIQWGEYECKTNTEKAKDGVIEYYEYLTIDNVKFPTQEISELPDVFIYLMDGDEPICFKRYKSYNLNSTDNHPDGHHFTVTLIPDKSLKNTPMDHPGIVKIKFLIQPTGGQIKMQPITKPQKDVNSFLYVNLFQAHDLAPTDMDGLADPVVDILFYDSKQTTLLINDTTAPIWNTQLKMPVYKFENDSFPPIILKIFDEDKVSRDFMGQLTIDYQKGLKQGFITKNQSHITKPQWIDVYLYGNKAGQVLLSCNYIDNISVKIPNQISPPRIKYFIKIKLLGLRNLKSFGPLPITKAFVKFNVQSIRAKDEPFSFSNSNEIITQPKEAGSNPNITSIICLEINLPEDDAFIPKLIGSVHDYILKGIMQPLIGQFSIDLKLQKLKTLKQIEEKKDIARRFLNGTLQVDSNVIYLPSLDQGVGIKMGALLQMASGEQHNEDINNLLTQLGILKNNAIYMDQIIKYIDYDKNQEEGIFYEVDQPNIKYYLPLGYDTQIQKAQLYLQKMKLGGQKIQNKSLNQVEIQINSSQKGQQGLVKSNIHYRLCLPCALEDTLFMQQKVFDVFQLRKGSINLREVESMAEIILGVKRINRILEN</sequence>
<keyword evidence="5" id="KW-0472">Membrane</keyword>
<feature type="domain" description="C2" evidence="6">
    <location>
        <begin position="9"/>
        <end position="137"/>
    </location>
</feature>
<evidence type="ECO:0000256" key="5">
    <source>
        <dbReference type="ARBA" id="ARBA00023136"/>
    </source>
</evidence>
<dbReference type="SMART" id="SM00239">
    <property type="entry name" value="C2"/>
    <property type="match status" value="4"/>
</dbReference>
<protein>
    <recommendedName>
        <fullName evidence="6">C2 domain-containing protein</fullName>
    </recommendedName>
</protein>
<keyword evidence="3" id="KW-0677">Repeat</keyword>
<evidence type="ECO:0000256" key="2">
    <source>
        <dbReference type="ARBA" id="ARBA00022692"/>
    </source>
</evidence>
<evidence type="ECO:0000256" key="1">
    <source>
        <dbReference type="ARBA" id="ARBA00004370"/>
    </source>
</evidence>
<reference evidence="7" key="1">
    <citation type="submission" date="2021-01" db="EMBL/GenBank/DDBJ databases">
        <authorList>
            <consortium name="Genoscope - CEA"/>
            <person name="William W."/>
        </authorList>
    </citation>
    <scope>NUCLEOTIDE SEQUENCE</scope>
</reference>
<organism evidence="7 8">
    <name type="scientific">Paramecium sonneborni</name>
    <dbReference type="NCBI Taxonomy" id="65129"/>
    <lineage>
        <taxon>Eukaryota</taxon>
        <taxon>Sar</taxon>
        <taxon>Alveolata</taxon>
        <taxon>Ciliophora</taxon>
        <taxon>Intramacronucleata</taxon>
        <taxon>Oligohymenophorea</taxon>
        <taxon>Peniculida</taxon>
        <taxon>Parameciidae</taxon>
        <taxon>Paramecium</taxon>
    </lineage>
</organism>
<accession>A0A8S1N5N0</accession>
<dbReference type="PROSITE" id="PS50004">
    <property type="entry name" value="C2"/>
    <property type="match status" value="3"/>
</dbReference>
<dbReference type="InterPro" id="IPR037721">
    <property type="entry name" value="Ferlin"/>
</dbReference>
<evidence type="ECO:0000259" key="6">
    <source>
        <dbReference type="PROSITE" id="PS50004"/>
    </source>
</evidence>
<dbReference type="PANTHER" id="PTHR12546:SF33">
    <property type="entry name" value="SPERM VESICLE FUSION PROTEIN FER-1"/>
    <property type="match status" value="1"/>
</dbReference>
<dbReference type="InterPro" id="IPR012968">
    <property type="entry name" value="FerIin_dom"/>
</dbReference>
<feature type="domain" description="C2" evidence="6">
    <location>
        <begin position="193"/>
        <end position="310"/>
    </location>
</feature>
<keyword evidence="4" id="KW-1133">Transmembrane helix</keyword>
<dbReference type="SMART" id="SM01202">
    <property type="entry name" value="FerI"/>
    <property type="match status" value="1"/>
</dbReference>
<dbReference type="GO" id="GO:0016020">
    <property type="term" value="C:membrane"/>
    <property type="evidence" value="ECO:0007669"/>
    <property type="project" value="UniProtKB-SubCell"/>
</dbReference>
<dbReference type="GO" id="GO:0007009">
    <property type="term" value="P:plasma membrane organization"/>
    <property type="evidence" value="ECO:0007669"/>
    <property type="project" value="TreeGrafter"/>
</dbReference>
<keyword evidence="2" id="KW-0812">Transmembrane</keyword>
<feature type="domain" description="C2" evidence="6">
    <location>
        <begin position="506"/>
        <end position="625"/>
    </location>
</feature>
<dbReference type="OrthoDB" id="270970at2759"/>
<dbReference type="CDD" id="cd00030">
    <property type="entry name" value="C2"/>
    <property type="match status" value="1"/>
</dbReference>
<keyword evidence="8" id="KW-1185">Reference proteome</keyword>
<dbReference type="PANTHER" id="PTHR12546">
    <property type="entry name" value="FER-1-LIKE"/>
    <property type="match status" value="1"/>
</dbReference>
<dbReference type="InterPro" id="IPR000008">
    <property type="entry name" value="C2_dom"/>
</dbReference>
<evidence type="ECO:0000313" key="8">
    <source>
        <dbReference type="Proteomes" id="UP000692954"/>
    </source>
</evidence>
<dbReference type="Proteomes" id="UP000692954">
    <property type="component" value="Unassembled WGS sequence"/>
</dbReference>
<comment type="caution">
    <text evidence="7">The sequence shown here is derived from an EMBL/GenBank/DDBJ whole genome shotgun (WGS) entry which is preliminary data.</text>
</comment>
<gene>
    <name evidence="7" type="ORF">PSON_ATCC_30995.1.T0470285</name>
</gene>